<accession>A0A7G9WJN7</accession>
<evidence type="ECO:0000313" key="5">
    <source>
        <dbReference type="Proteomes" id="UP000516046"/>
    </source>
</evidence>
<dbReference type="Pfam" id="PF06114">
    <property type="entry name" value="Peptidase_M78"/>
    <property type="match status" value="1"/>
</dbReference>
<gene>
    <name evidence="4" type="ORF">H6X83_04525</name>
</gene>
<proteinExistence type="predicted"/>
<dbReference type="RefSeq" id="WP_212507968.1">
    <property type="nucleotide sequence ID" value="NZ_CP060696.1"/>
</dbReference>
<dbReference type="InterPro" id="IPR010359">
    <property type="entry name" value="IrrE_HExxH"/>
</dbReference>
<protein>
    <submittedName>
        <fullName evidence="4">ImmA/IrrE family metallo-endopeptidase</fullName>
    </submittedName>
</protein>
<feature type="region of interest" description="Disordered" evidence="1">
    <location>
        <begin position="291"/>
        <end position="317"/>
    </location>
</feature>
<evidence type="ECO:0000259" key="2">
    <source>
        <dbReference type="Pfam" id="PF06114"/>
    </source>
</evidence>
<evidence type="ECO:0000256" key="1">
    <source>
        <dbReference type="SAM" id="MobiDB-lite"/>
    </source>
</evidence>
<name>A0A7G9WJN7_9FIRM</name>
<evidence type="ECO:0000259" key="3">
    <source>
        <dbReference type="Pfam" id="PF08401"/>
    </source>
</evidence>
<dbReference type="KEGG" id="caml:H6X83_04525"/>
<keyword evidence="5" id="KW-1185">Reference proteome</keyword>
<feature type="domain" description="N-terminal" evidence="3">
    <location>
        <begin position="6"/>
        <end position="103"/>
    </location>
</feature>
<dbReference type="EMBL" id="CP060696">
    <property type="protein sequence ID" value="QNO18899.1"/>
    <property type="molecule type" value="Genomic_DNA"/>
</dbReference>
<feature type="compositionally biased region" description="Polar residues" evidence="1">
    <location>
        <begin position="298"/>
        <end position="316"/>
    </location>
</feature>
<reference evidence="4 5" key="1">
    <citation type="submission" date="2020-08" db="EMBL/GenBank/DDBJ databases">
        <authorList>
            <person name="Ren C."/>
            <person name="Gu Y."/>
            <person name="Xu Y."/>
        </authorList>
    </citation>
    <scope>NUCLEOTIDE SEQUENCE [LARGE SCALE GENOMIC DNA]</scope>
    <source>
        <strain evidence="4 5">LBM18003</strain>
    </source>
</reference>
<dbReference type="Proteomes" id="UP000516046">
    <property type="component" value="Chromosome"/>
</dbReference>
<feature type="domain" description="IrrE N-terminal-like" evidence="2">
    <location>
        <begin position="179"/>
        <end position="246"/>
    </location>
</feature>
<dbReference type="Pfam" id="PF08401">
    <property type="entry name" value="ArdcN"/>
    <property type="match status" value="1"/>
</dbReference>
<sequence length="339" mass="37930">MEADERKAQKDELMKKLESGIQVTFTSEHFQKYLRMASLFHGYSFRNTLLILMQKPDASQVAGFGVWKKLNRHVLRGEKGIEIFAPVTVKAKVETTQHNEDGTIKVDGQGNPVTTIETKPLLRFKVTHVFDVSQTNGEPLPEICPLLQGSVDNYADVFQALKEVSPFPVVFEHLHDGSHGYCDFSNEKIALDYGMSDAQTIKTLIHEIGHATLQHAVSGKPRKQAEVEAEATAFIVADHLGLDTSEYSFDYIAAWATGMDFEKLSEVLANIQANAHQLISEVDSTVEEIQKSREQEKSAQPLSLDQQLHTAQQKAQAVNAERFPKIQEVKENEKNVLQG</sequence>
<dbReference type="InterPro" id="IPR013610">
    <property type="entry name" value="ArdC_N"/>
</dbReference>
<dbReference type="AlphaFoldDB" id="A0A7G9WJN7"/>
<organism evidence="4 5">
    <name type="scientific">Caproicibacterium amylolyticum</name>
    <dbReference type="NCBI Taxonomy" id="2766537"/>
    <lineage>
        <taxon>Bacteria</taxon>
        <taxon>Bacillati</taxon>
        <taxon>Bacillota</taxon>
        <taxon>Clostridia</taxon>
        <taxon>Eubacteriales</taxon>
        <taxon>Oscillospiraceae</taxon>
        <taxon>Caproicibacterium</taxon>
    </lineage>
</organism>
<evidence type="ECO:0000313" key="4">
    <source>
        <dbReference type="EMBL" id="QNO18899.1"/>
    </source>
</evidence>
<dbReference type="GO" id="GO:0003697">
    <property type="term" value="F:single-stranded DNA binding"/>
    <property type="evidence" value="ECO:0007669"/>
    <property type="project" value="InterPro"/>
</dbReference>